<reference evidence="1" key="1">
    <citation type="submission" date="2018-11" db="EMBL/GenBank/DDBJ databases">
        <authorList>
            <consortium name="Pathogen Informatics"/>
        </authorList>
    </citation>
    <scope>NUCLEOTIDE SEQUENCE</scope>
</reference>
<sequence>MTRISSVPACNLINKEVKRTSCVGDGKLKYIHLRWELKDDKCVSREETKLTNIGRSLEFVSSFRVILICPFRPFFPRWSGNIPNGDKLEYASS</sequence>
<proteinExistence type="predicted"/>
<evidence type="ECO:0000313" key="2">
    <source>
        <dbReference type="Proteomes" id="UP000784294"/>
    </source>
</evidence>
<comment type="caution">
    <text evidence="1">The sequence shown here is derived from an EMBL/GenBank/DDBJ whole genome shotgun (WGS) entry which is preliminary data.</text>
</comment>
<protein>
    <submittedName>
        <fullName evidence="1">Uncharacterized protein</fullName>
    </submittedName>
</protein>
<dbReference type="Proteomes" id="UP000784294">
    <property type="component" value="Unassembled WGS sequence"/>
</dbReference>
<dbReference type="AlphaFoldDB" id="A0A3S5C5H1"/>
<dbReference type="EMBL" id="CAAALY010252935">
    <property type="protein sequence ID" value="VEL36698.1"/>
    <property type="molecule type" value="Genomic_DNA"/>
</dbReference>
<evidence type="ECO:0000313" key="1">
    <source>
        <dbReference type="EMBL" id="VEL36698.1"/>
    </source>
</evidence>
<keyword evidence="2" id="KW-1185">Reference proteome</keyword>
<gene>
    <name evidence="1" type="ORF">PXEA_LOCUS30138</name>
</gene>
<accession>A0A3S5C5H1</accession>
<organism evidence="1 2">
    <name type="scientific">Protopolystoma xenopodis</name>
    <dbReference type="NCBI Taxonomy" id="117903"/>
    <lineage>
        <taxon>Eukaryota</taxon>
        <taxon>Metazoa</taxon>
        <taxon>Spiralia</taxon>
        <taxon>Lophotrochozoa</taxon>
        <taxon>Platyhelminthes</taxon>
        <taxon>Monogenea</taxon>
        <taxon>Polyopisthocotylea</taxon>
        <taxon>Polystomatidea</taxon>
        <taxon>Polystomatidae</taxon>
        <taxon>Protopolystoma</taxon>
    </lineage>
</organism>
<name>A0A3S5C5H1_9PLAT</name>